<evidence type="ECO:0000313" key="1">
    <source>
        <dbReference type="EMBL" id="KXB29468.1"/>
    </source>
</evidence>
<sequence>MQPVSVTELEAEFQRNIDSLSSSLIEVFSLKFKQEVPNLSDPLMRWLDFRLRYIDPQPRQIVLSGKLPKRGLPQNTKSAFKKIYKLERVDICD</sequence>
<comment type="caution">
    <text evidence="1">The sequence shown here is derived from an EMBL/GenBank/DDBJ whole genome shotgun (WGS) entry which is preliminary data.</text>
</comment>
<evidence type="ECO:0000313" key="2">
    <source>
        <dbReference type="Proteomes" id="UP000070186"/>
    </source>
</evidence>
<dbReference type="Proteomes" id="UP000070186">
    <property type="component" value="Unassembled WGS sequence"/>
</dbReference>
<proteinExistence type="predicted"/>
<accession>A0A133XEU4</accession>
<keyword evidence="2" id="KW-1185">Reference proteome</keyword>
<dbReference type="EMBL" id="LODL01000035">
    <property type="protein sequence ID" value="KXB29468.1"/>
    <property type="molecule type" value="Genomic_DNA"/>
</dbReference>
<dbReference type="AlphaFoldDB" id="A0A133XEU4"/>
<reference evidence="1 2" key="1">
    <citation type="submission" date="2015-12" db="EMBL/GenBank/DDBJ databases">
        <title>Nitrous oxide reduction kinetics distinguish bacteria harboring typical versus atypical NosZ.</title>
        <authorList>
            <person name="Yoon S."/>
            <person name="Nissen S."/>
            <person name="Park D."/>
            <person name="Sanford R.A."/>
            <person name="Loeffler F.E."/>
        </authorList>
    </citation>
    <scope>NUCLEOTIDE SEQUENCE [LARGE SCALE GENOMIC DNA]</scope>
    <source>
        <strain evidence="1 2">ATCC BAA-841</strain>
    </source>
</reference>
<protein>
    <submittedName>
        <fullName evidence="1">Uncharacterized protein</fullName>
    </submittedName>
</protein>
<gene>
    <name evidence="1" type="ORF">AT959_16075</name>
</gene>
<name>A0A133XEU4_9RHOO</name>
<organism evidence="1 2">
    <name type="scientific">Dechloromonas denitrificans</name>
    <dbReference type="NCBI Taxonomy" id="281362"/>
    <lineage>
        <taxon>Bacteria</taxon>
        <taxon>Pseudomonadati</taxon>
        <taxon>Pseudomonadota</taxon>
        <taxon>Betaproteobacteria</taxon>
        <taxon>Rhodocyclales</taxon>
        <taxon>Azonexaceae</taxon>
        <taxon>Dechloromonas</taxon>
    </lineage>
</organism>